<dbReference type="PANTHER" id="PTHR36835:SF1">
    <property type="entry name" value="CYTOCHROME BO(3) UBIQUINOL OXIDASE SUBUNIT 4"/>
    <property type="match status" value="1"/>
</dbReference>
<comment type="similarity">
    <text evidence="2">Belongs to the cytochrome c oxidase bacterial subunit 4 family.</text>
</comment>
<organism evidence="9 10">
    <name type="scientific">Alkalihalobacterium chitinilyticum</name>
    <dbReference type="NCBI Taxonomy" id="2980103"/>
    <lineage>
        <taxon>Bacteria</taxon>
        <taxon>Bacillati</taxon>
        <taxon>Bacillota</taxon>
        <taxon>Bacilli</taxon>
        <taxon>Bacillales</taxon>
        <taxon>Bacillaceae</taxon>
        <taxon>Alkalihalobacterium</taxon>
    </lineage>
</organism>
<accession>A0ABT5VCC4</accession>
<sequence length="114" mass="12674">MADNLSTSFSKSSMSEEELRKTNDEQKRQIIAFALMIFLTLLAFVAVATDIVPATFAIPFILILAVIQLFLQLLYFMHLKDKDHGWASSFMASGFVIAIPAIAALMLLLGITKY</sequence>
<protein>
    <submittedName>
        <fullName evidence="9">Cytochrome C oxidase subunit IV family protein</fullName>
    </submittedName>
</protein>
<dbReference type="EMBL" id="JAOTPO010000003">
    <property type="protein sequence ID" value="MDE5413103.1"/>
    <property type="molecule type" value="Genomic_DNA"/>
</dbReference>
<dbReference type="Pfam" id="PF03626">
    <property type="entry name" value="COX4_pro"/>
    <property type="match status" value="1"/>
</dbReference>
<feature type="transmembrane region" description="Helical" evidence="8">
    <location>
        <begin position="30"/>
        <end position="48"/>
    </location>
</feature>
<evidence type="ECO:0000256" key="6">
    <source>
        <dbReference type="ARBA" id="ARBA00023136"/>
    </source>
</evidence>
<proteinExistence type="inferred from homology"/>
<dbReference type="InterPro" id="IPR050968">
    <property type="entry name" value="Cytochrome_c_oxidase_bac_sub4"/>
</dbReference>
<keyword evidence="3" id="KW-1003">Cell membrane</keyword>
<name>A0ABT5VCC4_9BACI</name>
<evidence type="ECO:0000256" key="1">
    <source>
        <dbReference type="ARBA" id="ARBA00004651"/>
    </source>
</evidence>
<evidence type="ECO:0000256" key="5">
    <source>
        <dbReference type="ARBA" id="ARBA00022989"/>
    </source>
</evidence>
<evidence type="ECO:0000256" key="2">
    <source>
        <dbReference type="ARBA" id="ARBA00008079"/>
    </source>
</evidence>
<gene>
    <name evidence="9" type="ORF">N7Z68_06870</name>
</gene>
<evidence type="ECO:0000256" key="3">
    <source>
        <dbReference type="ARBA" id="ARBA00022475"/>
    </source>
</evidence>
<comment type="caution">
    <text evidence="9">The sequence shown here is derived from an EMBL/GenBank/DDBJ whole genome shotgun (WGS) entry which is preliminary data.</text>
</comment>
<keyword evidence="6 8" id="KW-0472">Membrane</keyword>
<dbReference type="Proteomes" id="UP001148125">
    <property type="component" value="Unassembled WGS sequence"/>
</dbReference>
<feature type="transmembrane region" description="Helical" evidence="8">
    <location>
        <begin position="54"/>
        <end position="77"/>
    </location>
</feature>
<evidence type="ECO:0000256" key="4">
    <source>
        <dbReference type="ARBA" id="ARBA00022692"/>
    </source>
</evidence>
<evidence type="ECO:0000313" key="9">
    <source>
        <dbReference type="EMBL" id="MDE5413103.1"/>
    </source>
</evidence>
<keyword evidence="10" id="KW-1185">Reference proteome</keyword>
<reference evidence="9" key="1">
    <citation type="submission" date="2024-05" db="EMBL/GenBank/DDBJ databases">
        <title>Alkalihalobacillus sp. strain MEB203 novel alkaliphilic bacterium from Lonar Lake, India.</title>
        <authorList>
            <person name="Joshi A."/>
            <person name="Thite S."/>
            <person name="Mengade P."/>
        </authorList>
    </citation>
    <scope>NUCLEOTIDE SEQUENCE</scope>
    <source>
        <strain evidence="9">MEB 203</strain>
    </source>
</reference>
<evidence type="ECO:0000256" key="7">
    <source>
        <dbReference type="SAM" id="MobiDB-lite"/>
    </source>
</evidence>
<comment type="subcellular location">
    <subcellularLocation>
        <location evidence="1">Cell membrane</location>
        <topology evidence="1">Multi-pass membrane protein</topology>
    </subcellularLocation>
</comment>
<keyword evidence="4 8" id="KW-0812">Transmembrane</keyword>
<feature type="compositionally biased region" description="Low complexity" evidence="7">
    <location>
        <begin position="1"/>
        <end position="13"/>
    </location>
</feature>
<feature type="transmembrane region" description="Helical" evidence="8">
    <location>
        <begin position="89"/>
        <end position="111"/>
    </location>
</feature>
<dbReference type="PANTHER" id="PTHR36835">
    <property type="entry name" value="CYTOCHROME BO(3) UBIQUINOL OXIDASE SUBUNIT 4"/>
    <property type="match status" value="1"/>
</dbReference>
<evidence type="ECO:0000313" key="10">
    <source>
        <dbReference type="Proteomes" id="UP001148125"/>
    </source>
</evidence>
<evidence type="ECO:0000256" key="8">
    <source>
        <dbReference type="SAM" id="Phobius"/>
    </source>
</evidence>
<keyword evidence="5 8" id="KW-1133">Transmembrane helix</keyword>
<feature type="region of interest" description="Disordered" evidence="7">
    <location>
        <begin position="1"/>
        <end position="21"/>
    </location>
</feature>
<dbReference type="InterPro" id="IPR005171">
    <property type="entry name" value="Cyt_c_oxidase_su4_prok"/>
</dbReference>
<dbReference type="RefSeq" id="WP_275117719.1">
    <property type="nucleotide sequence ID" value="NZ_JAOTPO010000003.1"/>
</dbReference>